<dbReference type="KEGG" id="nvn:NVIE_2097"/>
<dbReference type="Proteomes" id="UP000027093">
    <property type="component" value="Chromosome"/>
</dbReference>
<proteinExistence type="predicted"/>
<gene>
    <name evidence="1" type="ORF">NVIE_2097</name>
</gene>
<dbReference type="HOGENOM" id="CLU_3178709_0_0_2"/>
<name>A0A060HMB3_9ARCH</name>
<evidence type="ECO:0000313" key="2">
    <source>
        <dbReference type="Proteomes" id="UP000027093"/>
    </source>
</evidence>
<keyword evidence="2" id="KW-1185">Reference proteome</keyword>
<reference evidence="1 2" key="1">
    <citation type="journal article" date="2014" name="Int. J. Syst. Evol. Microbiol.">
        <title>Nitrososphaera viennensis gen. nov., sp. nov., an aerobic and mesophilic, ammonia-oxidizing archaeon from soil and a member of the archaeal phylum Thaumarchaeota.</title>
        <authorList>
            <person name="Stieglmeier M."/>
            <person name="Klingl A."/>
            <person name="Alves R.J."/>
            <person name="Rittmann S.K."/>
            <person name="Melcher M."/>
            <person name="Leisch N."/>
            <person name="Schleper C."/>
        </authorList>
    </citation>
    <scope>NUCLEOTIDE SEQUENCE [LARGE SCALE GENOMIC DNA]</scope>
    <source>
        <strain evidence="1">EN76</strain>
    </source>
</reference>
<evidence type="ECO:0000313" key="1">
    <source>
        <dbReference type="EMBL" id="AIC16305.1"/>
    </source>
</evidence>
<dbReference type="EMBL" id="CP007536">
    <property type="protein sequence ID" value="AIC16305.1"/>
    <property type="molecule type" value="Genomic_DNA"/>
</dbReference>
<sequence length="46" mass="5489">MKKFCGRCKKELPADSKYLLCGDCHKKVALAEDDREFFENSRVHWR</sequence>
<protein>
    <submittedName>
        <fullName evidence="1">Uncharacterized protein</fullName>
    </submittedName>
</protein>
<dbReference type="AlphaFoldDB" id="A0A060HMB3"/>
<organism evidence="1 2">
    <name type="scientific">Nitrososphaera viennensis EN76</name>
    <dbReference type="NCBI Taxonomy" id="926571"/>
    <lineage>
        <taxon>Archaea</taxon>
        <taxon>Nitrososphaerota</taxon>
        <taxon>Nitrososphaeria</taxon>
        <taxon>Nitrososphaerales</taxon>
        <taxon>Nitrososphaeraceae</taxon>
        <taxon>Nitrososphaera</taxon>
    </lineage>
</organism>
<accession>A0A060HMB3</accession>